<feature type="transmembrane region" description="Helical" evidence="8">
    <location>
        <begin position="493"/>
        <end position="512"/>
    </location>
</feature>
<dbReference type="Proteomes" id="UP001153069">
    <property type="component" value="Unassembled WGS sequence"/>
</dbReference>
<dbReference type="AlphaFoldDB" id="A0A9N8H4W9"/>
<sequence>MSNSSSNGNGQGTAIHTVSQDLLSAPFDFSVLKSADHDAEDFHYSNGIQGSATDATSSSSPTSNGIASSERRWAIILFSLTTVLLYADQNLMAPNLTAIAVEFGFDDDERDTKLGGHIALAFWILGAPAALGVGILADHRNRSTLFALVVTVGEGACFLTYFTKTYWELYICRALTGFSVGGALPLIYSILGDLFPSHERHKVNAFVSFGTGAGISVGQSVAGFFGPTFGWRLPFLIVSVPALMCGALVFLTVKDPKRGGMEQAVLERQHGQSALACTGTEETNDSTNANGASQKELEMQQLKPVSSSPAEADEDDNKETPQVPPRTNLGLRRRSPSLERRRRKNHPMRDDQADDEKNNSLRVITSSGTLSDLYRKHMEPTLSAMKFLCQTPTVVLAMFQGAPGCLPWGIVNTYLNDFLAEDRGMSVEFATFTVLWFGAGNFFGLVVGGAGGHYLYQIDRRYPALLAGSMAILGCAPFWVLLNGVNNNSSTIFIGLVALVAGASAGVTGPIIKATLQNVTLPNMRGQAFALYNTFDDFGRGLGPVFLASLITSVGRTKAFNLGTLGWVICGILNLLIFFTAERDERKAQATLAASMGTIDALADDVLC</sequence>
<dbReference type="PROSITE" id="PS50850">
    <property type="entry name" value="MFS"/>
    <property type="match status" value="1"/>
</dbReference>
<dbReference type="Gene3D" id="1.20.1250.20">
    <property type="entry name" value="MFS general substrate transporter like domains"/>
    <property type="match status" value="1"/>
</dbReference>
<evidence type="ECO:0000256" key="6">
    <source>
        <dbReference type="ARBA" id="ARBA00024338"/>
    </source>
</evidence>
<dbReference type="InterPro" id="IPR011701">
    <property type="entry name" value="MFS"/>
</dbReference>
<keyword evidence="5 8" id="KW-0472">Membrane</keyword>
<feature type="compositionally biased region" description="Basic and acidic residues" evidence="7">
    <location>
        <begin position="347"/>
        <end position="359"/>
    </location>
</feature>
<evidence type="ECO:0000259" key="9">
    <source>
        <dbReference type="PROSITE" id="PS50850"/>
    </source>
</evidence>
<dbReference type="SUPFAM" id="SSF103473">
    <property type="entry name" value="MFS general substrate transporter"/>
    <property type="match status" value="1"/>
</dbReference>
<feature type="region of interest" description="Disordered" evidence="7">
    <location>
        <begin position="272"/>
        <end position="362"/>
    </location>
</feature>
<dbReference type="PANTHER" id="PTHR23505">
    <property type="entry name" value="SPINSTER"/>
    <property type="match status" value="1"/>
</dbReference>
<evidence type="ECO:0000256" key="3">
    <source>
        <dbReference type="ARBA" id="ARBA00022692"/>
    </source>
</evidence>
<feature type="transmembrane region" description="Helical" evidence="8">
    <location>
        <begin position="559"/>
        <end position="579"/>
    </location>
</feature>
<feature type="transmembrane region" description="Helical" evidence="8">
    <location>
        <begin position="174"/>
        <end position="191"/>
    </location>
</feature>
<organism evidence="10 11">
    <name type="scientific">Seminavis robusta</name>
    <dbReference type="NCBI Taxonomy" id="568900"/>
    <lineage>
        <taxon>Eukaryota</taxon>
        <taxon>Sar</taxon>
        <taxon>Stramenopiles</taxon>
        <taxon>Ochrophyta</taxon>
        <taxon>Bacillariophyta</taxon>
        <taxon>Bacillariophyceae</taxon>
        <taxon>Bacillariophycidae</taxon>
        <taxon>Naviculales</taxon>
        <taxon>Naviculaceae</taxon>
        <taxon>Seminavis</taxon>
    </lineage>
</organism>
<feature type="transmembrane region" description="Helical" evidence="8">
    <location>
        <begin position="433"/>
        <end position="456"/>
    </location>
</feature>
<protein>
    <submittedName>
        <fullName evidence="10">Major Facilitator Superfamily</fullName>
    </submittedName>
</protein>
<name>A0A9N8H4W9_9STRA</name>
<evidence type="ECO:0000256" key="5">
    <source>
        <dbReference type="ARBA" id="ARBA00023136"/>
    </source>
</evidence>
<accession>A0A9N8H4W9</accession>
<dbReference type="InterPro" id="IPR036259">
    <property type="entry name" value="MFS_trans_sf"/>
</dbReference>
<evidence type="ECO:0000256" key="2">
    <source>
        <dbReference type="ARBA" id="ARBA00022448"/>
    </source>
</evidence>
<evidence type="ECO:0000313" key="10">
    <source>
        <dbReference type="EMBL" id="CAB9499405.1"/>
    </source>
</evidence>
<reference evidence="10" key="1">
    <citation type="submission" date="2020-06" db="EMBL/GenBank/DDBJ databases">
        <authorList>
            <consortium name="Plant Systems Biology data submission"/>
        </authorList>
    </citation>
    <scope>NUCLEOTIDE SEQUENCE</scope>
    <source>
        <strain evidence="10">D6</strain>
    </source>
</reference>
<comment type="caution">
    <text evidence="10">The sequence shown here is derived from an EMBL/GenBank/DDBJ whole genome shotgun (WGS) entry which is preliminary data.</text>
</comment>
<feature type="transmembrane region" description="Helical" evidence="8">
    <location>
        <begin position="462"/>
        <end position="481"/>
    </location>
</feature>
<proteinExistence type="inferred from homology"/>
<comment type="similarity">
    <text evidence="6">Belongs to the major facilitator superfamily. Spinster (TC 2.A.1.49) family.</text>
</comment>
<dbReference type="PANTHER" id="PTHR23505:SF79">
    <property type="entry name" value="PROTEIN SPINSTER"/>
    <property type="match status" value="1"/>
</dbReference>
<feature type="transmembrane region" description="Helical" evidence="8">
    <location>
        <begin position="114"/>
        <end position="137"/>
    </location>
</feature>
<evidence type="ECO:0000256" key="8">
    <source>
        <dbReference type="SAM" id="Phobius"/>
    </source>
</evidence>
<keyword evidence="11" id="KW-1185">Reference proteome</keyword>
<dbReference type="GO" id="GO:0016020">
    <property type="term" value="C:membrane"/>
    <property type="evidence" value="ECO:0007669"/>
    <property type="project" value="UniProtKB-SubCell"/>
</dbReference>
<gene>
    <name evidence="10" type="ORF">SEMRO_60_G034580.1</name>
</gene>
<dbReference type="InterPro" id="IPR044770">
    <property type="entry name" value="MFS_spinster-like"/>
</dbReference>
<keyword evidence="4 8" id="KW-1133">Transmembrane helix</keyword>
<dbReference type="InterPro" id="IPR020846">
    <property type="entry name" value="MFS_dom"/>
</dbReference>
<evidence type="ECO:0000256" key="7">
    <source>
        <dbReference type="SAM" id="MobiDB-lite"/>
    </source>
</evidence>
<evidence type="ECO:0000256" key="4">
    <source>
        <dbReference type="ARBA" id="ARBA00022989"/>
    </source>
</evidence>
<evidence type="ECO:0000256" key="1">
    <source>
        <dbReference type="ARBA" id="ARBA00004141"/>
    </source>
</evidence>
<keyword evidence="3 8" id="KW-0812">Transmembrane</keyword>
<dbReference type="OrthoDB" id="440755at2759"/>
<dbReference type="EMBL" id="CAICTM010000059">
    <property type="protein sequence ID" value="CAB9499405.1"/>
    <property type="molecule type" value="Genomic_DNA"/>
</dbReference>
<comment type="subcellular location">
    <subcellularLocation>
        <location evidence="1">Membrane</location>
        <topology evidence="1">Multi-pass membrane protein</topology>
    </subcellularLocation>
</comment>
<dbReference type="Pfam" id="PF07690">
    <property type="entry name" value="MFS_1"/>
    <property type="match status" value="1"/>
</dbReference>
<feature type="transmembrane region" description="Helical" evidence="8">
    <location>
        <begin position="203"/>
        <end position="225"/>
    </location>
</feature>
<feature type="transmembrane region" description="Helical" evidence="8">
    <location>
        <begin position="231"/>
        <end position="253"/>
    </location>
</feature>
<keyword evidence="2" id="KW-0813">Transport</keyword>
<dbReference type="GO" id="GO:0022857">
    <property type="term" value="F:transmembrane transporter activity"/>
    <property type="evidence" value="ECO:0007669"/>
    <property type="project" value="InterPro"/>
</dbReference>
<feature type="compositionally biased region" description="Basic residues" evidence="7">
    <location>
        <begin position="331"/>
        <end position="346"/>
    </location>
</feature>
<feature type="transmembrane region" description="Helical" evidence="8">
    <location>
        <begin position="144"/>
        <end position="162"/>
    </location>
</feature>
<evidence type="ECO:0000313" key="11">
    <source>
        <dbReference type="Proteomes" id="UP001153069"/>
    </source>
</evidence>
<feature type="domain" description="Major facilitator superfamily (MFS) profile" evidence="9">
    <location>
        <begin position="74"/>
        <end position="586"/>
    </location>
</feature>